<evidence type="ECO:0000256" key="5">
    <source>
        <dbReference type="ARBA" id="ARBA00022679"/>
    </source>
</evidence>
<evidence type="ECO:0000256" key="7">
    <source>
        <dbReference type="ARBA" id="ARBA00022777"/>
    </source>
</evidence>
<evidence type="ECO:0000256" key="6">
    <source>
        <dbReference type="ARBA" id="ARBA00022741"/>
    </source>
</evidence>
<evidence type="ECO:0000256" key="2">
    <source>
        <dbReference type="ARBA" id="ARBA00012071"/>
    </source>
</evidence>
<dbReference type="GO" id="GO:0016020">
    <property type="term" value="C:membrane"/>
    <property type="evidence" value="ECO:0007669"/>
    <property type="project" value="GOC"/>
</dbReference>
<evidence type="ECO:0000256" key="9">
    <source>
        <dbReference type="ARBA" id="ARBA00023098"/>
    </source>
</evidence>
<keyword evidence="3" id="KW-0444">Lipid biosynthesis</keyword>
<dbReference type="HOGENOM" id="CLU_038816_4_1_1"/>
<evidence type="ECO:0000256" key="8">
    <source>
        <dbReference type="ARBA" id="ARBA00022840"/>
    </source>
</evidence>
<reference evidence="10" key="1">
    <citation type="journal article" date="2009" name="PLoS Genet.">
        <title>Sequencing, mapping, and analysis of 27,455 maize full-length cDNAs.</title>
        <authorList>
            <person name="Soderlund C."/>
            <person name="Descour A."/>
            <person name="Kudrna D."/>
            <person name="Bomhoff M."/>
            <person name="Boyd L."/>
            <person name="Currie J."/>
            <person name="Angelova A."/>
            <person name="Collura K."/>
            <person name="Wissotski M."/>
            <person name="Ashley E."/>
            <person name="Morrow D."/>
            <person name="Fernandes J."/>
            <person name="Walbot V."/>
            <person name="Yu Y."/>
        </authorList>
    </citation>
    <scope>NUCLEOTIDE SEQUENCE</scope>
    <source>
        <strain evidence="10">B73</strain>
    </source>
</reference>
<dbReference type="GO" id="GO:0005524">
    <property type="term" value="F:ATP binding"/>
    <property type="evidence" value="ECO:0007669"/>
    <property type="project" value="UniProtKB-KW"/>
</dbReference>
<organism evidence="10">
    <name type="scientific">Zea mays</name>
    <name type="common">Maize</name>
    <dbReference type="NCBI Taxonomy" id="4577"/>
    <lineage>
        <taxon>Eukaryota</taxon>
        <taxon>Viridiplantae</taxon>
        <taxon>Streptophyta</taxon>
        <taxon>Embryophyta</taxon>
        <taxon>Tracheophyta</taxon>
        <taxon>Spermatophyta</taxon>
        <taxon>Magnoliopsida</taxon>
        <taxon>Liliopsida</taxon>
        <taxon>Poales</taxon>
        <taxon>Poaceae</taxon>
        <taxon>PACMAD clade</taxon>
        <taxon>Panicoideae</taxon>
        <taxon>Andropogonodae</taxon>
        <taxon>Andropogoneae</taxon>
        <taxon>Tripsacinae</taxon>
        <taxon>Zea</taxon>
    </lineage>
</organism>
<evidence type="ECO:0000313" key="10">
    <source>
        <dbReference type="EMBL" id="ACF84506.1"/>
    </source>
</evidence>
<dbReference type="Pfam" id="PF02606">
    <property type="entry name" value="LpxK"/>
    <property type="match status" value="2"/>
</dbReference>
<keyword evidence="6" id="KW-0547">Nucleotide-binding</keyword>
<dbReference type="EC" id="2.7.1.130" evidence="2"/>
<dbReference type="UniPathway" id="UPA00359">
    <property type="reaction ID" value="UER00482"/>
</dbReference>
<keyword evidence="4" id="KW-0441">Lipid A biosynthesis</keyword>
<keyword evidence="5" id="KW-0808">Transferase</keyword>
<comment type="pathway">
    <text evidence="1">Glycolipid biosynthesis; lipid IV(A) biosynthesis; lipid IV(A) from (3R)-3-hydroxytetradecanoyl-[acyl-carrier-protein] and UDP-N-acetyl-alpha-D-glucosamine: step 6/6.</text>
</comment>
<dbReference type="AlphaFoldDB" id="B4FQW3"/>
<dbReference type="EMBL" id="BT039501">
    <property type="protein sequence ID" value="ACF84506.1"/>
    <property type="molecule type" value="mRNA"/>
</dbReference>
<dbReference type="PANTHER" id="PTHR42724">
    <property type="entry name" value="TETRAACYLDISACCHARIDE 4'-KINASE"/>
    <property type="match status" value="1"/>
</dbReference>
<dbReference type="PANTHER" id="PTHR42724:SF1">
    <property type="entry name" value="TETRAACYLDISACCHARIDE 4'-KINASE, MITOCHONDRIAL-RELATED"/>
    <property type="match status" value="1"/>
</dbReference>
<protein>
    <recommendedName>
        <fullName evidence="2">tetraacyldisaccharide 4'-kinase</fullName>
        <ecNumber evidence="2">2.7.1.130</ecNumber>
    </recommendedName>
</protein>
<name>B4FQW3_MAIZE</name>
<keyword evidence="8" id="KW-0067">ATP-binding</keyword>
<accession>B4FQW3</accession>
<dbReference type="GO" id="GO:0009029">
    <property type="term" value="F:lipid-A 4'-kinase activity"/>
    <property type="evidence" value="ECO:0007669"/>
    <property type="project" value="UniProtKB-EC"/>
</dbReference>
<evidence type="ECO:0000256" key="1">
    <source>
        <dbReference type="ARBA" id="ARBA00004870"/>
    </source>
</evidence>
<proteinExistence type="evidence at transcript level"/>
<dbReference type="GO" id="GO:0009245">
    <property type="term" value="P:lipid A biosynthetic process"/>
    <property type="evidence" value="ECO:0007669"/>
    <property type="project" value="UniProtKB-KW"/>
</dbReference>
<sequence length="198" mass="22456">MTVCRQHWSLLRDVEIVMVNGLAPWGNSHFIPRGPMREPLSALGRADIVVIHNADMASEMQLKAIRSAIEDNNATCSVFYSRLAPSHFFEIGPLKIARLDFSDHHFFSAHDLEKIQETARNLMDEHSKDTIVLVTEKDYDRDPEALKTLDANVWVLSSSLQIMHHSKQGEDEFMRKVNEIITVTWCAKSHAADRATGC</sequence>
<keyword evidence="9" id="KW-0443">Lipid metabolism</keyword>
<keyword evidence="7" id="KW-0418">Kinase</keyword>
<dbReference type="ExpressionAtlas" id="B4FQW3">
    <property type="expression patterns" value="baseline and differential"/>
</dbReference>
<evidence type="ECO:0000256" key="3">
    <source>
        <dbReference type="ARBA" id="ARBA00022516"/>
    </source>
</evidence>
<evidence type="ECO:0000256" key="4">
    <source>
        <dbReference type="ARBA" id="ARBA00022556"/>
    </source>
</evidence>
<dbReference type="InterPro" id="IPR003758">
    <property type="entry name" value="LpxK"/>
</dbReference>